<reference evidence="2 3" key="1">
    <citation type="journal article" date="2024" name="Commun. Biol.">
        <title>Comparative genomic analysis of thermophilic fungi reveals convergent evolutionary adaptations and gene losses.</title>
        <authorList>
            <person name="Steindorff A.S."/>
            <person name="Aguilar-Pontes M.V."/>
            <person name="Robinson A.J."/>
            <person name="Andreopoulos B."/>
            <person name="LaButti K."/>
            <person name="Kuo A."/>
            <person name="Mondo S."/>
            <person name="Riley R."/>
            <person name="Otillar R."/>
            <person name="Haridas S."/>
            <person name="Lipzen A."/>
            <person name="Grimwood J."/>
            <person name="Schmutz J."/>
            <person name="Clum A."/>
            <person name="Reid I.D."/>
            <person name="Moisan M.C."/>
            <person name="Butler G."/>
            <person name="Nguyen T.T.M."/>
            <person name="Dewar K."/>
            <person name="Conant G."/>
            <person name="Drula E."/>
            <person name="Henrissat B."/>
            <person name="Hansel C."/>
            <person name="Singer S."/>
            <person name="Hutchinson M.I."/>
            <person name="de Vries R.P."/>
            <person name="Natvig D.O."/>
            <person name="Powell A.J."/>
            <person name="Tsang A."/>
            <person name="Grigoriev I.V."/>
        </authorList>
    </citation>
    <scope>NUCLEOTIDE SEQUENCE [LARGE SCALE GENOMIC DNA]</scope>
    <source>
        <strain evidence="2 3">CBS 620.91</strain>
    </source>
</reference>
<protein>
    <recommendedName>
        <fullName evidence="4">C2H2-type domain-containing protein</fullName>
    </recommendedName>
</protein>
<keyword evidence="3" id="KW-1185">Reference proteome</keyword>
<gene>
    <name evidence="2" type="ORF">VTJ49DRAFT_4617</name>
</gene>
<feature type="region of interest" description="Disordered" evidence="1">
    <location>
        <begin position="1"/>
        <end position="25"/>
    </location>
</feature>
<name>A0ABR3V5T6_HUMIN</name>
<evidence type="ECO:0008006" key="4">
    <source>
        <dbReference type="Google" id="ProtNLM"/>
    </source>
</evidence>
<evidence type="ECO:0000256" key="1">
    <source>
        <dbReference type="SAM" id="MobiDB-lite"/>
    </source>
</evidence>
<feature type="region of interest" description="Disordered" evidence="1">
    <location>
        <begin position="152"/>
        <end position="229"/>
    </location>
</feature>
<dbReference type="EMBL" id="JAZGSY010000362">
    <property type="protein sequence ID" value="KAL1836816.1"/>
    <property type="molecule type" value="Genomic_DNA"/>
</dbReference>
<feature type="region of interest" description="Disordered" evidence="1">
    <location>
        <begin position="82"/>
        <end position="127"/>
    </location>
</feature>
<feature type="compositionally biased region" description="Basic residues" evidence="1">
    <location>
        <begin position="91"/>
        <end position="110"/>
    </location>
</feature>
<feature type="compositionally biased region" description="Polar residues" evidence="1">
    <location>
        <begin position="180"/>
        <end position="192"/>
    </location>
</feature>
<comment type="caution">
    <text evidence="2">The sequence shown here is derived from an EMBL/GenBank/DDBJ whole genome shotgun (WGS) entry which is preliminary data.</text>
</comment>
<accession>A0ABR3V5T6</accession>
<proteinExistence type="predicted"/>
<dbReference type="Proteomes" id="UP001583172">
    <property type="component" value="Unassembled WGS sequence"/>
</dbReference>
<evidence type="ECO:0000313" key="2">
    <source>
        <dbReference type="EMBL" id="KAL1836816.1"/>
    </source>
</evidence>
<organism evidence="2 3">
    <name type="scientific">Humicola insolens</name>
    <name type="common">Soft-rot fungus</name>
    <dbReference type="NCBI Taxonomy" id="85995"/>
    <lineage>
        <taxon>Eukaryota</taxon>
        <taxon>Fungi</taxon>
        <taxon>Dikarya</taxon>
        <taxon>Ascomycota</taxon>
        <taxon>Pezizomycotina</taxon>
        <taxon>Sordariomycetes</taxon>
        <taxon>Sordariomycetidae</taxon>
        <taxon>Sordariales</taxon>
        <taxon>Chaetomiaceae</taxon>
        <taxon>Mycothermus</taxon>
    </lineage>
</organism>
<evidence type="ECO:0000313" key="3">
    <source>
        <dbReference type="Proteomes" id="UP001583172"/>
    </source>
</evidence>
<feature type="compositionally biased region" description="Polar residues" evidence="1">
    <location>
        <begin position="112"/>
        <end position="123"/>
    </location>
</feature>
<sequence>MSDQNNSQSSFGAQQGNMSFDNSRFGAQQGSIVSSFASQQGNSGLAVGAQQANSGLVFGIPQTNSGAIIGPLPSNNMFAFNAQQGGLSSRGSHHKNRQRKKRRDRGHIKSKCPQQANNSSIETGQAGKPVIIQFNGSKPSSEGIALAERIATGQGAKQRAPRGAQRGAQSRGHGHGRVPSQHSSGQAAQTPMPTGPFGQGGNSFPRPILAAKGHKRGDQRQSGPINRNRCGNYGVSGHEIKQCVIPRADGCVHGCPICNDPSHQYDDCVNHNPVHDAHWPRPVIECRQCFGEFYKDHQGSHYKLQHPGMAPEEPSD</sequence>